<name>A0A0G2AVU0_9BACT</name>
<evidence type="ECO:0000313" key="1">
    <source>
        <dbReference type="EMBL" id="KKW37029.1"/>
    </source>
</evidence>
<evidence type="ECO:0000313" key="2">
    <source>
        <dbReference type="Proteomes" id="UP000034290"/>
    </source>
</evidence>
<sequence>MKNSGTPISDQNFRLQVANKSTSPNCEAVASANYSDVTIMSSGCGSSPACMTTSAQFTNRASSTQLLSVSSGFTFIPGQIVEDPTNDTLAMNVPSDNVTEVEYNFQMTSYATQDAYCFRTTNSGAVLDNYTKVAELTMLQVPFLTDWSLNGGSSIALTEGTTTLISATGTVTDYNGYTDIVAASSTLFRSSVANGAMCTEDQNNCYQIATSSCSTSSCGGNSCTLSCTASVQYFADPTDAGAPNSADTWQSNIDVWDSSNSHGTASANQELYTLKALAIPSALNYGSVTVGTDSGADNATTSVTNTGNAILNLDLGGDDLRSGASSITYNQQKYATSTFTYGACAFCSTLAASTSPAYFGIAVPKPTSTTAVSTLIYWGINVPLGTTATTHTGSNTFTAN</sequence>
<dbReference type="AlphaFoldDB" id="A0A0G2AVU0"/>
<dbReference type="EMBL" id="LCRM01000006">
    <property type="protein sequence ID" value="KKW37029.1"/>
    <property type="molecule type" value="Genomic_DNA"/>
</dbReference>
<gene>
    <name evidence="1" type="ORF">UY81_C0006G0003</name>
</gene>
<accession>A0A0G2AVU0</accession>
<proteinExistence type="predicted"/>
<dbReference type="Proteomes" id="UP000034290">
    <property type="component" value="Unassembled WGS sequence"/>
</dbReference>
<reference evidence="1 2" key="1">
    <citation type="journal article" date="2015" name="Nature">
        <title>rRNA introns, odd ribosomes, and small enigmatic genomes across a large radiation of phyla.</title>
        <authorList>
            <person name="Brown C.T."/>
            <person name="Hug L.A."/>
            <person name="Thomas B.C."/>
            <person name="Sharon I."/>
            <person name="Castelle C.J."/>
            <person name="Singh A."/>
            <person name="Wilkins M.J."/>
            <person name="Williams K.H."/>
            <person name="Banfield J.F."/>
        </authorList>
    </citation>
    <scope>NUCLEOTIDE SEQUENCE [LARGE SCALE GENOMIC DNA]</scope>
</reference>
<comment type="caution">
    <text evidence="1">The sequence shown here is derived from an EMBL/GenBank/DDBJ whole genome shotgun (WGS) entry which is preliminary data.</text>
</comment>
<organism evidence="1 2">
    <name type="scientific">Candidatus Giovannonibacteria bacterium GW2011_GWA2_53_7</name>
    <dbReference type="NCBI Taxonomy" id="1618650"/>
    <lineage>
        <taxon>Bacteria</taxon>
        <taxon>Candidatus Giovannoniibacteriota</taxon>
    </lineage>
</organism>
<protein>
    <submittedName>
        <fullName evidence="1">Uncharacterized protein</fullName>
    </submittedName>
</protein>